<evidence type="ECO:0000313" key="2">
    <source>
        <dbReference type="EMBL" id="KAJ8719002.1"/>
    </source>
</evidence>
<protein>
    <submittedName>
        <fullName evidence="2">Uncharacterized protein</fullName>
    </submittedName>
</protein>
<name>A0AAD7YKU1_MYTSE</name>
<dbReference type="EMBL" id="JARGEI010000015">
    <property type="protein sequence ID" value="KAJ8719002.1"/>
    <property type="molecule type" value="Genomic_DNA"/>
</dbReference>
<gene>
    <name evidence="2" type="ORF">PYW07_016558</name>
</gene>
<organism evidence="2 3">
    <name type="scientific">Mythimna separata</name>
    <name type="common">Oriental armyworm</name>
    <name type="synonym">Pseudaletia separata</name>
    <dbReference type="NCBI Taxonomy" id="271217"/>
    <lineage>
        <taxon>Eukaryota</taxon>
        <taxon>Metazoa</taxon>
        <taxon>Ecdysozoa</taxon>
        <taxon>Arthropoda</taxon>
        <taxon>Hexapoda</taxon>
        <taxon>Insecta</taxon>
        <taxon>Pterygota</taxon>
        <taxon>Neoptera</taxon>
        <taxon>Endopterygota</taxon>
        <taxon>Lepidoptera</taxon>
        <taxon>Glossata</taxon>
        <taxon>Ditrysia</taxon>
        <taxon>Noctuoidea</taxon>
        <taxon>Noctuidae</taxon>
        <taxon>Noctuinae</taxon>
        <taxon>Hadenini</taxon>
        <taxon>Mythimna</taxon>
    </lineage>
</organism>
<keyword evidence="1" id="KW-1133">Transmembrane helix</keyword>
<reference evidence="2" key="1">
    <citation type="submission" date="2023-03" db="EMBL/GenBank/DDBJ databases">
        <title>Chromosome-level genomes of two armyworms, Mythimna separata and Mythimna loreyi, provide insights into the biosynthesis and reception of sex pheromones.</title>
        <authorList>
            <person name="Zhao H."/>
        </authorList>
    </citation>
    <scope>NUCLEOTIDE SEQUENCE</scope>
    <source>
        <strain evidence="2">BeijingLab</strain>
        <tissue evidence="2">Pupa</tissue>
    </source>
</reference>
<sequence length="75" mass="8635">MIDKMSRCIMSLIWLLLFIYVSFFVALVSLPIYIIVSPFTVCIPICDCIANFFLGCIQFPRKCVEGILDGNCFWE</sequence>
<dbReference type="PANTHER" id="PTHR39948:SF1">
    <property type="entry name" value="GEO11419P1"/>
    <property type="match status" value="1"/>
</dbReference>
<feature type="transmembrane region" description="Helical" evidence="1">
    <location>
        <begin position="12"/>
        <end position="36"/>
    </location>
</feature>
<dbReference type="Proteomes" id="UP001231518">
    <property type="component" value="Chromosome 8"/>
</dbReference>
<comment type="caution">
    <text evidence="2">The sequence shown here is derived from an EMBL/GenBank/DDBJ whole genome shotgun (WGS) entry which is preliminary data.</text>
</comment>
<evidence type="ECO:0000256" key="1">
    <source>
        <dbReference type="SAM" id="Phobius"/>
    </source>
</evidence>
<dbReference type="AlphaFoldDB" id="A0AAD7YKU1"/>
<proteinExistence type="predicted"/>
<keyword evidence="1" id="KW-0812">Transmembrane</keyword>
<accession>A0AAD7YKU1</accession>
<dbReference type="PANTHER" id="PTHR39948">
    <property type="entry name" value="GEO11419P1"/>
    <property type="match status" value="1"/>
</dbReference>
<keyword evidence="1" id="KW-0472">Membrane</keyword>
<keyword evidence="3" id="KW-1185">Reference proteome</keyword>
<evidence type="ECO:0000313" key="3">
    <source>
        <dbReference type="Proteomes" id="UP001231518"/>
    </source>
</evidence>